<feature type="domain" description="Death" evidence="3">
    <location>
        <begin position="70"/>
        <end position="128"/>
    </location>
</feature>
<feature type="compositionally biased region" description="Polar residues" evidence="2">
    <location>
        <begin position="166"/>
        <end position="180"/>
    </location>
</feature>
<feature type="region of interest" description="Disordered" evidence="2">
    <location>
        <begin position="9"/>
        <end position="29"/>
    </location>
</feature>
<evidence type="ECO:0000256" key="2">
    <source>
        <dbReference type="SAM" id="MobiDB-lite"/>
    </source>
</evidence>
<proteinExistence type="predicted"/>
<dbReference type="CDD" id="cd01670">
    <property type="entry name" value="Death"/>
    <property type="match status" value="1"/>
</dbReference>
<dbReference type="Proteomes" id="UP001174909">
    <property type="component" value="Unassembled WGS sequence"/>
</dbReference>
<evidence type="ECO:0000313" key="5">
    <source>
        <dbReference type="Proteomes" id="UP001174909"/>
    </source>
</evidence>
<dbReference type="AlphaFoldDB" id="A0AA35TM02"/>
<feature type="region of interest" description="Disordered" evidence="2">
    <location>
        <begin position="143"/>
        <end position="190"/>
    </location>
</feature>
<dbReference type="EMBL" id="CASHTH010003868">
    <property type="protein sequence ID" value="CAI8050459.1"/>
    <property type="molecule type" value="Genomic_DNA"/>
</dbReference>
<feature type="compositionally biased region" description="Pro residues" evidence="2">
    <location>
        <begin position="148"/>
        <end position="160"/>
    </location>
</feature>
<gene>
    <name evidence="4" type="ORF">GBAR_LOCUS27713</name>
</gene>
<protein>
    <recommendedName>
        <fullName evidence="3">Death domain-containing protein</fullName>
    </recommendedName>
</protein>
<evidence type="ECO:0000259" key="3">
    <source>
        <dbReference type="PROSITE" id="PS50017"/>
    </source>
</evidence>
<keyword evidence="5" id="KW-1185">Reference proteome</keyword>
<dbReference type="GO" id="GO:0007165">
    <property type="term" value="P:signal transduction"/>
    <property type="evidence" value="ECO:0007669"/>
    <property type="project" value="InterPro"/>
</dbReference>
<keyword evidence="1" id="KW-0175">Coiled coil</keyword>
<evidence type="ECO:0000313" key="4">
    <source>
        <dbReference type="EMBL" id="CAI8050459.1"/>
    </source>
</evidence>
<evidence type="ECO:0000256" key="1">
    <source>
        <dbReference type="SAM" id="Coils"/>
    </source>
</evidence>
<accession>A0AA35TM02</accession>
<sequence>SAGIAISKAVVETEQSQSESSHTLPQECETATNTTRLNETVKDTSAPKTVNTLTIDNTQDVFEKMYEAREKWRNIGGVFGLSESTLKNIDLENRNNDDKLRNVIIEWLNRYGGTGDCTWTHVAMALRNKTVAREDVAREVLEQHPQPWSVPPPSLPPPHTSPDSGSGATAATLKPSTSQPKADKPTALSISSMPEMEKRILQRKVNTDTNHMIEQYALLRAQTESHLHEIHCDVKKLLICIMDVQHVRHIAKESPLVELVAETSISGVFLELVTKSLISFLQFSILKRVITELCTGSQELQEKLKAYESEFNDYIRRRVCETSIYHEGRFEVFTGGKSDKKVELLIITDKHWDYSIGFVDVLDLEALVAKCLNIDRFNLQMFRIEPNCLRIRYAVSILIAKAVFPLTNEEWKQLCHLGIVNIRCQEYFYTTDDKVGALPFKTNDQFT</sequence>
<feature type="coiled-coil region" evidence="1">
    <location>
        <begin position="290"/>
        <end position="317"/>
    </location>
</feature>
<dbReference type="InterPro" id="IPR000488">
    <property type="entry name" value="Death_dom"/>
</dbReference>
<feature type="non-terminal residue" evidence="4">
    <location>
        <position position="447"/>
    </location>
</feature>
<name>A0AA35TM02_GEOBA</name>
<feature type="non-terminal residue" evidence="4">
    <location>
        <position position="1"/>
    </location>
</feature>
<dbReference type="PROSITE" id="PS50017">
    <property type="entry name" value="DEATH_DOMAIN"/>
    <property type="match status" value="1"/>
</dbReference>
<comment type="caution">
    <text evidence="4">The sequence shown here is derived from an EMBL/GenBank/DDBJ whole genome shotgun (WGS) entry which is preliminary data.</text>
</comment>
<organism evidence="4 5">
    <name type="scientific">Geodia barretti</name>
    <name type="common">Barrett's horny sponge</name>
    <dbReference type="NCBI Taxonomy" id="519541"/>
    <lineage>
        <taxon>Eukaryota</taxon>
        <taxon>Metazoa</taxon>
        <taxon>Porifera</taxon>
        <taxon>Demospongiae</taxon>
        <taxon>Heteroscleromorpha</taxon>
        <taxon>Tetractinellida</taxon>
        <taxon>Astrophorina</taxon>
        <taxon>Geodiidae</taxon>
        <taxon>Geodia</taxon>
    </lineage>
</organism>
<reference evidence="4" key="1">
    <citation type="submission" date="2023-03" db="EMBL/GenBank/DDBJ databases">
        <authorList>
            <person name="Steffen K."/>
            <person name="Cardenas P."/>
        </authorList>
    </citation>
    <scope>NUCLEOTIDE SEQUENCE</scope>
</reference>
<dbReference type="InterPro" id="IPR011029">
    <property type="entry name" value="DEATH-like_dom_sf"/>
</dbReference>
<dbReference type="Gene3D" id="1.10.533.10">
    <property type="entry name" value="Death Domain, Fas"/>
    <property type="match status" value="1"/>
</dbReference>